<keyword evidence="3" id="KW-1185">Reference proteome</keyword>
<feature type="compositionally biased region" description="Low complexity" evidence="1">
    <location>
        <begin position="147"/>
        <end position="156"/>
    </location>
</feature>
<dbReference type="OrthoDB" id="2702405at2759"/>
<feature type="region of interest" description="Disordered" evidence="1">
    <location>
        <begin position="194"/>
        <end position="214"/>
    </location>
</feature>
<sequence>MRGLMLMACLQPGGSNSSTQQHFMQQSALLLMLPGKYRAITERYNISISLMCVPWGEADNACLYDRTLARHLLIGDAPLSDTICQALQGYELHVSSADLAAWYGEDLPSGLAPAPALVGLALVEAFATPSGTVVSPGEASNPPVPGPQDQDQDMGGPPAPSETGTALPSSSDTMVVGHVATELMEVESPLTLISSEPELAQEGAGVRALQGPLP</sequence>
<dbReference type="AlphaFoldDB" id="A0A0C9SQ81"/>
<evidence type="ECO:0000313" key="3">
    <source>
        <dbReference type="Proteomes" id="UP000053647"/>
    </source>
</evidence>
<reference evidence="2 3" key="1">
    <citation type="submission" date="2014-06" db="EMBL/GenBank/DDBJ databases">
        <authorList>
            <consortium name="DOE Joint Genome Institute"/>
            <person name="Kuo A."/>
            <person name="Kohler A."/>
            <person name="Nagy L.G."/>
            <person name="Floudas D."/>
            <person name="Copeland A."/>
            <person name="Barry K.W."/>
            <person name="Cichocki N."/>
            <person name="Veneault-Fourrey C."/>
            <person name="LaButti K."/>
            <person name="Lindquist E.A."/>
            <person name="Lipzen A."/>
            <person name="Lundell T."/>
            <person name="Morin E."/>
            <person name="Murat C."/>
            <person name="Sun H."/>
            <person name="Tunlid A."/>
            <person name="Henrissat B."/>
            <person name="Grigoriev I.V."/>
            <person name="Hibbett D.S."/>
            <person name="Martin F."/>
            <person name="Nordberg H.P."/>
            <person name="Cantor M.N."/>
            <person name="Hua S.X."/>
        </authorList>
    </citation>
    <scope>NUCLEOTIDE SEQUENCE [LARGE SCALE GENOMIC DNA]</scope>
    <source>
        <strain evidence="2 3">ATCC 200175</strain>
    </source>
</reference>
<feature type="compositionally biased region" description="Polar residues" evidence="1">
    <location>
        <begin position="162"/>
        <end position="173"/>
    </location>
</feature>
<name>A0A0C9SQ81_PAXIN</name>
<organism evidence="2 3">
    <name type="scientific">Paxillus involutus ATCC 200175</name>
    <dbReference type="NCBI Taxonomy" id="664439"/>
    <lineage>
        <taxon>Eukaryota</taxon>
        <taxon>Fungi</taxon>
        <taxon>Dikarya</taxon>
        <taxon>Basidiomycota</taxon>
        <taxon>Agaricomycotina</taxon>
        <taxon>Agaricomycetes</taxon>
        <taxon>Agaricomycetidae</taxon>
        <taxon>Boletales</taxon>
        <taxon>Paxilineae</taxon>
        <taxon>Paxillaceae</taxon>
        <taxon>Paxillus</taxon>
    </lineage>
</organism>
<evidence type="ECO:0000256" key="1">
    <source>
        <dbReference type="SAM" id="MobiDB-lite"/>
    </source>
</evidence>
<feature type="region of interest" description="Disordered" evidence="1">
    <location>
        <begin position="132"/>
        <end position="174"/>
    </location>
</feature>
<dbReference type="EMBL" id="KN819459">
    <property type="protein sequence ID" value="KIJ09469.1"/>
    <property type="molecule type" value="Genomic_DNA"/>
</dbReference>
<evidence type="ECO:0000313" key="2">
    <source>
        <dbReference type="EMBL" id="KIJ09469.1"/>
    </source>
</evidence>
<protein>
    <submittedName>
        <fullName evidence="2">Uncharacterized protein</fullName>
    </submittedName>
</protein>
<dbReference type="HOGENOM" id="CLU_1289302_0_0_1"/>
<gene>
    <name evidence="2" type="ORF">PAXINDRAFT_157883</name>
</gene>
<dbReference type="Proteomes" id="UP000053647">
    <property type="component" value="Unassembled WGS sequence"/>
</dbReference>
<reference evidence="3" key="2">
    <citation type="submission" date="2015-01" db="EMBL/GenBank/DDBJ databases">
        <title>Evolutionary Origins and Diversification of the Mycorrhizal Mutualists.</title>
        <authorList>
            <consortium name="DOE Joint Genome Institute"/>
            <consortium name="Mycorrhizal Genomics Consortium"/>
            <person name="Kohler A."/>
            <person name="Kuo A."/>
            <person name="Nagy L.G."/>
            <person name="Floudas D."/>
            <person name="Copeland A."/>
            <person name="Barry K.W."/>
            <person name="Cichocki N."/>
            <person name="Veneault-Fourrey C."/>
            <person name="LaButti K."/>
            <person name="Lindquist E.A."/>
            <person name="Lipzen A."/>
            <person name="Lundell T."/>
            <person name="Morin E."/>
            <person name="Murat C."/>
            <person name="Riley R."/>
            <person name="Ohm R."/>
            <person name="Sun H."/>
            <person name="Tunlid A."/>
            <person name="Henrissat B."/>
            <person name="Grigoriev I.V."/>
            <person name="Hibbett D.S."/>
            <person name="Martin F."/>
        </authorList>
    </citation>
    <scope>NUCLEOTIDE SEQUENCE [LARGE SCALE GENOMIC DNA]</scope>
    <source>
        <strain evidence="3">ATCC 200175</strain>
    </source>
</reference>
<proteinExistence type="predicted"/>
<accession>A0A0C9SQ81</accession>